<organism evidence="3 4">
    <name type="scientific">Glomus cerebriforme</name>
    <dbReference type="NCBI Taxonomy" id="658196"/>
    <lineage>
        <taxon>Eukaryota</taxon>
        <taxon>Fungi</taxon>
        <taxon>Fungi incertae sedis</taxon>
        <taxon>Mucoromycota</taxon>
        <taxon>Glomeromycotina</taxon>
        <taxon>Glomeromycetes</taxon>
        <taxon>Glomerales</taxon>
        <taxon>Glomeraceae</taxon>
        <taxon>Glomus</taxon>
    </lineage>
</organism>
<gene>
    <name evidence="3" type="ORF">C1645_742913</name>
</gene>
<evidence type="ECO:0000256" key="2">
    <source>
        <dbReference type="SAM" id="Phobius"/>
    </source>
</evidence>
<dbReference type="AlphaFoldDB" id="A0A397SBH2"/>
<evidence type="ECO:0000256" key="1">
    <source>
        <dbReference type="SAM" id="MobiDB-lite"/>
    </source>
</evidence>
<feature type="compositionally biased region" description="Pro residues" evidence="1">
    <location>
        <begin position="25"/>
        <end position="34"/>
    </location>
</feature>
<keyword evidence="2" id="KW-0472">Membrane</keyword>
<keyword evidence="4" id="KW-1185">Reference proteome</keyword>
<name>A0A397SBH2_9GLOM</name>
<comment type="caution">
    <text evidence="3">The sequence shown here is derived from an EMBL/GenBank/DDBJ whole genome shotgun (WGS) entry which is preliminary data.</text>
</comment>
<sequence length="347" mass="40376">MLYLLKCSNFKDIEDKCKPQKKLPKPPTNPPIKGEPPGSIYKEYKVNLPGIGFLLSDFNKTRMELFNKGAHKLTLLGLDRLLIKVNAWLKEDFESTYIHLFHPATWSVGGKIYAKNNHYHQPRFSDVAIKMSTDEINNYGSADGMCFAKVHFYSLLLLLFCLNEGSITIDLAVVQWFDFKYSKLSMTTQQNNSTLQQQDSLSKNIYESVNDGVNIIKFFATLIFVRSMLAYIIRIKDEITLMNENLREKMNSGFGNIAKMHEVFEAKLDLMYKEWNFLNEKHQGVEERYQGVEGRYQGVEGRYRRVWSYPVLMIVLILVLYIIFMIKNLQNKISNEANQLKDSDQRK</sequence>
<feature type="transmembrane region" description="Helical" evidence="2">
    <location>
        <begin position="155"/>
        <end position="177"/>
    </location>
</feature>
<dbReference type="EMBL" id="QKYT01000554">
    <property type="protein sequence ID" value="RIA83640.1"/>
    <property type="molecule type" value="Genomic_DNA"/>
</dbReference>
<dbReference type="Proteomes" id="UP000265703">
    <property type="component" value="Unassembled WGS sequence"/>
</dbReference>
<feature type="region of interest" description="Disordered" evidence="1">
    <location>
        <begin position="18"/>
        <end position="37"/>
    </location>
</feature>
<dbReference type="OrthoDB" id="2383838at2759"/>
<keyword evidence="2" id="KW-0812">Transmembrane</keyword>
<accession>A0A397SBH2</accession>
<feature type="transmembrane region" description="Helical" evidence="2">
    <location>
        <begin position="215"/>
        <end position="233"/>
    </location>
</feature>
<evidence type="ECO:0000313" key="3">
    <source>
        <dbReference type="EMBL" id="RIA83640.1"/>
    </source>
</evidence>
<evidence type="ECO:0000313" key="4">
    <source>
        <dbReference type="Proteomes" id="UP000265703"/>
    </source>
</evidence>
<reference evidence="3 4" key="1">
    <citation type="submission" date="2018-06" db="EMBL/GenBank/DDBJ databases">
        <title>Comparative genomics reveals the genomic features of Rhizophagus irregularis, R. cerebriforme, R. diaphanum and Gigaspora rosea, and their symbiotic lifestyle signature.</title>
        <authorList>
            <person name="Morin E."/>
            <person name="San Clemente H."/>
            <person name="Chen E.C.H."/>
            <person name="De La Providencia I."/>
            <person name="Hainaut M."/>
            <person name="Kuo A."/>
            <person name="Kohler A."/>
            <person name="Murat C."/>
            <person name="Tang N."/>
            <person name="Roy S."/>
            <person name="Loubradou J."/>
            <person name="Henrissat B."/>
            <person name="Grigoriev I.V."/>
            <person name="Corradi N."/>
            <person name="Roux C."/>
            <person name="Martin F.M."/>
        </authorList>
    </citation>
    <scope>NUCLEOTIDE SEQUENCE [LARGE SCALE GENOMIC DNA]</scope>
    <source>
        <strain evidence="3 4">DAOM 227022</strain>
    </source>
</reference>
<protein>
    <submittedName>
        <fullName evidence="3">Uncharacterized protein</fullName>
    </submittedName>
</protein>
<keyword evidence="2" id="KW-1133">Transmembrane helix</keyword>
<feature type="transmembrane region" description="Helical" evidence="2">
    <location>
        <begin position="306"/>
        <end position="326"/>
    </location>
</feature>
<proteinExistence type="predicted"/>